<name>A0ABS3FNW9_9CYAN</name>
<evidence type="ECO:0000259" key="1">
    <source>
        <dbReference type="Pfam" id="PF05685"/>
    </source>
</evidence>
<gene>
    <name evidence="2" type="ORF">J0895_05510</name>
</gene>
<keyword evidence="2" id="KW-0540">Nuclease</keyword>
<reference evidence="2 3" key="1">
    <citation type="submission" date="2021-03" db="EMBL/GenBank/DDBJ databases">
        <title>Metabolic Capacity of the Antarctic Cyanobacterium Phormidium pseudopriestleyi that Sustains Oxygenic Photosynthesis in the Presence of Hydrogen Sulfide.</title>
        <authorList>
            <person name="Lumian J.E."/>
            <person name="Jungblut A.D."/>
            <person name="Dillon M.L."/>
            <person name="Hawes I."/>
            <person name="Doran P.T."/>
            <person name="Mackey T.J."/>
            <person name="Dick G.J."/>
            <person name="Grettenberger C.L."/>
            <person name="Sumner D.Y."/>
        </authorList>
    </citation>
    <scope>NUCLEOTIDE SEQUENCE [LARGE SCALE GENOMIC DNA]</scope>
    <source>
        <strain evidence="2 3">FRX01</strain>
    </source>
</reference>
<evidence type="ECO:0000313" key="3">
    <source>
        <dbReference type="Proteomes" id="UP000664844"/>
    </source>
</evidence>
<sequence>MTPSIQSRTEITLEEFLQLPETKPASEYINGVIYQKPMPQTEHSWIRTKLGTAINNVGKFEKIVAAFPELNCNFGGSSIVPDIAVFEWHRIPRKPNGRLENRVTIAPDWTIEIWSPDQVVNRMMRRIIFCLNHGTQIVWLVDPEDESVIIFKPNQTPEVKTGDDALPALPVLTDWQLSVRDIIGWLYFE</sequence>
<dbReference type="SUPFAM" id="SSF52980">
    <property type="entry name" value="Restriction endonuclease-like"/>
    <property type="match status" value="1"/>
</dbReference>
<dbReference type="Pfam" id="PF05685">
    <property type="entry name" value="Uma2"/>
    <property type="match status" value="1"/>
</dbReference>
<dbReference type="InterPro" id="IPR012296">
    <property type="entry name" value="Nuclease_put_TT1808"/>
</dbReference>
<organism evidence="2 3">
    <name type="scientific">Phormidium pseudopriestleyi FRX01</name>
    <dbReference type="NCBI Taxonomy" id="1759528"/>
    <lineage>
        <taxon>Bacteria</taxon>
        <taxon>Bacillati</taxon>
        <taxon>Cyanobacteriota</taxon>
        <taxon>Cyanophyceae</taxon>
        <taxon>Oscillatoriophycideae</taxon>
        <taxon>Oscillatoriales</taxon>
        <taxon>Oscillatoriaceae</taxon>
        <taxon>Phormidium</taxon>
    </lineage>
</organism>
<dbReference type="InterPro" id="IPR008538">
    <property type="entry name" value="Uma2"/>
</dbReference>
<comment type="caution">
    <text evidence="2">The sequence shown here is derived from an EMBL/GenBank/DDBJ whole genome shotgun (WGS) entry which is preliminary data.</text>
</comment>
<keyword evidence="2" id="KW-0378">Hydrolase</keyword>
<dbReference type="EMBL" id="JAFLQW010000145">
    <property type="protein sequence ID" value="MBO0348572.1"/>
    <property type="molecule type" value="Genomic_DNA"/>
</dbReference>
<evidence type="ECO:0000313" key="2">
    <source>
        <dbReference type="EMBL" id="MBO0348572.1"/>
    </source>
</evidence>
<dbReference type="InterPro" id="IPR011335">
    <property type="entry name" value="Restrct_endonuc-II-like"/>
</dbReference>
<dbReference type="PANTHER" id="PTHR34107">
    <property type="entry name" value="SLL0198 PROTEIN-RELATED"/>
    <property type="match status" value="1"/>
</dbReference>
<dbReference type="CDD" id="cd06260">
    <property type="entry name" value="DUF820-like"/>
    <property type="match status" value="1"/>
</dbReference>
<keyword evidence="2" id="KW-0255">Endonuclease</keyword>
<feature type="domain" description="Putative restriction endonuclease" evidence="1">
    <location>
        <begin position="13"/>
        <end position="179"/>
    </location>
</feature>
<dbReference type="PANTHER" id="PTHR34107:SF5">
    <property type="entry name" value="SLL1355 PROTEIN"/>
    <property type="match status" value="1"/>
</dbReference>
<dbReference type="Gene3D" id="3.90.1570.10">
    <property type="entry name" value="tt1808, chain A"/>
    <property type="match status" value="1"/>
</dbReference>
<proteinExistence type="predicted"/>
<dbReference type="GO" id="GO:0004519">
    <property type="term" value="F:endonuclease activity"/>
    <property type="evidence" value="ECO:0007669"/>
    <property type="project" value="UniProtKB-KW"/>
</dbReference>
<dbReference type="Proteomes" id="UP000664844">
    <property type="component" value="Unassembled WGS sequence"/>
</dbReference>
<keyword evidence="3" id="KW-1185">Reference proteome</keyword>
<accession>A0ABS3FNW9</accession>
<protein>
    <submittedName>
        <fullName evidence="2">Uma2 family endonuclease</fullName>
    </submittedName>
</protein>